<dbReference type="RefSeq" id="WP_259961400.1">
    <property type="nucleotide sequence ID" value="NZ_JAOAMV010000002.1"/>
</dbReference>
<dbReference type="GO" id="GO:0003918">
    <property type="term" value="F:DNA topoisomerase type II (double strand cut, ATP-hydrolyzing) activity"/>
    <property type="evidence" value="ECO:0007669"/>
    <property type="project" value="UniProtKB-UniRule"/>
</dbReference>
<dbReference type="Pfam" id="PF03989">
    <property type="entry name" value="DNA_gyraseA_C"/>
    <property type="match status" value="1"/>
</dbReference>
<dbReference type="NCBIfam" id="TIGR01062">
    <property type="entry name" value="parC_Gneg"/>
    <property type="match status" value="1"/>
</dbReference>
<evidence type="ECO:0000256" key="7">
    <source>
        <dbReference type="HAMAP-Rule" id="MF_00936"/>
    </source>
</evidence>
<feature type="active site" description="O-(5'-phospho-DNA)-tyrosine intermediate" evidence="7 8">
    <location>
        <position position="129"/>
    </location>
</feature>
<evidence type="ECO:0000313" key="11">
    <source>
        <dbReference type="Proteomes" id="UP001142648"/>
    </source>
</evidence>
<dbReference type="PANTHER" id="PTHR43493">
    <property type="entry name" value="DNA GYRASE/TOPOISOMERASE SUBUNIT A"/>
    <property type="match status" value="1"/>
</dbReference>
<dbReference type="SUPFAM" id="SSF101904">
    <property type="entry name" value="GyrA/ParC C-terminal domain-like"/>
    <property type="match status" value="1"/>
</dbReference>
<dbReference type="NCBIfam" id="NF004044">
    <property type="entry name" value="PRK05561.1"/>
    <property type="match status" value="1"/>
</dbReference>
<evidence type="ECO:0000313" key="10">
    <source>
        <dbReference type="EMBL" id="MCT2558567.1"/>
    </source>
</evidence>
<evidence type="ECO:0000256" key="8">
    <source>
        <dbReference type="PROSITE-ProRule" id="PRU01384"/>
    </source>
</evidence>
<comment type="similarity">
    <text evidence="7">Belongs to the type II topoisomerase GyrA/ParC subunit family. ParC type 1 subfamily.</text>
</comment>
<sequence>MADLIEAEKDPFDAIVDAPFDSALSERYLVYALSTITARSLPDLRDGLKPVHRRLLWAMRQLKLNPTDAFKKSARVVGDVIGKYHPHGDASVYDAMVRLAQDFALRYPLVEGQGNFGNIDGDNAAAYRYTEARLTRTAMLLMQGLDEGTVDFIPTYNGEEEEPEIFPGLFPNLLANGSSGIAVGMATNIPSHNVAEVIDATLELVDNPHAEHARLMELFHGPDFATGGLVVDSPETIAAAYETGRGSFRMRARFHAAEAEKAEDRDAGIERLGGGQWQLVVSEIPYQVAKGKLIEQVAQLIADRKLPILEDVRDESDENIRIVFVPRSRNVDPELLKESLYKLTDLETRFGLNLNVLDAGRTPMVMGLKELLQHWIASQIDILQRRSRHRLDQIAKRLELVEGYIVAYLNLDRVIEIIRTEDEPKPVMMAEFSLTDRQVEAILNMRLRSLRKLEEMELRRERDDLLKEQGDLEKLLGSPARQRTRLRRDLEALRKEYGPDTPLGRRRTTIAEAAPTVEFNPDAMIEKEPVTIILSQRGWIRAAKGHLPLDQDWKFKEGDGPAFALHAQTTDKLLLAADDGRFYTLGADKLPGARGFGEPVRTMIDIDPEANVVAALVHRPKGQLLLAATSGKGFAAVTDELLAETRKGRQVVNLKPGQKVAAVREIAPEHDHVAVVGDNRKLVVFHLEELPILTRGQGVTLQRYRDGGLSDATTFRLEDGLSWVTGGDSGRTRTENEIWQWKVARGAAGRLPPTGFPKVNRF</sequence>
<dbReference type="GO" id="GO:0005694">
    <property type="term" value="C:chromosome"/>
    <property type="evidence" value="ECO:0007669"/>
    <property type="project" value="InterPro"/>
</dbReference>
<evidence type="ECO:0000256" key="4">
    <source>
        <dbReference type="ARBA" id="ARBA00023125"/>
    </source>
</evidence>
<dbReference type="InterPro" id="IPR013757">
    <property type="entry name" value="Topo_IIA_A_a_sf"/>
</dbReference>
<evidence type="ECO:0000256" key="6">
    <source>
        <dbReference type="ARBA" id="ARBA00023235"/>
    </source>
</evidence>
<evidence type="ECO:0000259" key="9">
    <source>
        <dbReference type="PROSITE" id="PS52040"/>
    </source>
</evidence>
<dbReference type="GO" id="GO:0007059">
    <property type="term" value="P:chromosome segregation"/>
    <property type="evidence" value="ECO:0007669"/>
    <property type="project" value="UniProtKB-UniRule"/>
</dbReference>
<dbReference type="InterPro" id="IPR035516">
    <property type="entry name" value="Gyrase/topoIV_suA_C"/>
</dbReference>
<keyword evidence="2 7" id="KW-1003">Cell membrane</keyword>
<dbReference type="SMART" id="SM00434">
    <property type="entry name" value="TOP4c"/>
    <property type="match status" value="1"/>
</dbReference>
<keyword evidence="5 7" id="KW-0472">Membrane</keyword>
<dbReference type="GO" id="GO:0009330">
    <property type="term" value="C:DNA topoisomerase type II (double strand cut, ATP-hydrolyzing) complex"/>
    <property type="evidence" value="ECO:0007669"/>
    <property type="project" value="UniProtKB-ARBA"/>
</dbReference>
<dbReference type="EC" id="5.6.2.2" evidence="7"/>
<dbReference type="Gene3D" id="3.30.1360.40">
    <property type="match status" value="1"/>
</dbReference>
<dbReference type="GO" id="GO:0005737">
    <property type="term" value="C:cytoplasm"/>
    <property type="evidence" value="ECO:0007669"/>
    <property type="project" value="TreeGrafter"/>
</dbReference>
<keyword evidence="11" id="KW-1185">Reference proteome</keyword>
<dbReference type="InterPro" id="IPR013758">
    <property type="entry name" value="Topo_IIA_A/C_ab"/>
</dbReference>
<dbReference type="PANTHER" id="PTHR43493:SF1">
    <property type="entry name" value="DNA TOPOISOMERASE 4 SUBUNIT A"/>
    <property type="match status" value="1"/>
</dbReference>
<dbReference type="Gene3D" id="3.90.199.10">
    <property type="entry name" value="Topoisomerase II, domain 5"/>
    <property type="match status" value="1"/>
</dbReference>
<feature type="site" description="Interaction with DNA" evidence="7">
    <location>
        <position position="49"/>
    </location>
</feature>
<dbReference type="AlphaFoldDB" id="A0A9X2W028"/>
<protein>
    <recommendedName>
        <fullName evidence="7">DNA topoisomerase 4 subunit A</fullName>
        <ecNumber evidence="7">5.6.2.2</ecNumber>
    </recommendedName>
    <alternativeName>
        <fullName evidence="7">Topoisomerase IV subunit A</fullName>
    </alternativeName>
</protein>
<organism evidence="10 11">
    <name type="scientific">Tsuneonella litorea</name>
    <dbReference type="NCBI Taxonomy" id="2976475"/>
    <lineage>
        <taxon>Bacteria</taxon>
        <taxon>Pseudomonadati</taxon>
        <taxon>Pseudomonadota</taxon>
        <taxon>Alphaproteobacteria</taxon>
        <taxon>Sphingomonadales</taxon>
        <taxon>Erythrobacteraceae</taxon>
        <taxon>Tsuneonella</taxon>
    </lineage>
</organism>
<keyword evidence="4 7" id="KW-0238">DNA-binding</keyword>
<feature type="site" description="Interaction with DNA" evidence="7">
    <location>
        <position position="85"/>
    </location>
</feature>
<dbReference type="InterPro" id="IPR005742">
    <property type="entry name" value="TopoIV_A_Gneg"/>
</dbReference>
<dbReference type="EMBL" id="JAOAMV010000002">
    <property type="protein sequence ID" value="MCT2558567.1"/>
    <property type="molecule type" value="Genomic_DNA"/>
</dbReference>
<evidence type="ECO:0000256" key="2">
    <source>
        <dbReference type="ARBA" id="ARBA00022475"/>
    </source>
</evidence>
<dbReference type="Proteomes" id="UP001142648">
    <property type="component" value="Unassembled WGS sequence"/>
</dbReference>
<gene>
    <name evidence="7 10" type="primary">parC</name>
    <name evidence="10" type="ORF">N0B51_06195</name>
</gene>
<accession>A0A9X2W028</accession>
<feature type="site" description="Interaction with DNA" evidence="7">
    <location>
        <position position="87"/>
    </location>
</feature>
<keyword evidence="3 7" id="KW-0799">Topoisomerase</keyword>
<dbReference type="GO" id="GO:0005524">
    <property type="term" value="F:ATP binding"/>
    <property type="evidence" value="ECO:0007669"/>
    <property type="project" value="InterPro"/>
</dbReference>
<dbReference type="InterPro" id="IPR013760">
    <property type="entry name" value="Topo_IIA-like_dom_sf"/>
</dbReference>
<keyword evidence="6 7" id="KW-0413">Isomerase</keyword>
<dbReference type="HAMAP" id="MF_00936">
    <property type="entry name" value="ParC_type1"/>
    <property type="match status" value="1"/>
</dbReference>
<comment type="function">
    <text evidence="7">Topoisomerase IV is essential for chromosome segregation. It relaxes supercoiled DNA. Performs the decatenation events required during the replication of a circular DNA molecule.</text>
</comment>
<reference evidence="10" key="1">
    <citation type="submission" date="2022-09" db="EMBL/GenBank/DDBJ databases">
        <title>The genome sequence of Tsuneonella sp. YG55.</title>
        <authorList>
            <person name="Liu Y."/>
        </authorList>
    </citation>
    <scope>NUCLEOTIDE SEQUENCE</scope>
    <source>
        <strain evidence="10">YG55</strain>
    </source>
</reference>
<dbReference type="CDD" id="cd00187">
    <property type="entry name" value="TOP4c"/>
    <property type="match status" value="1"/>
</dbReference>
<proteinExistence type="inferred from homology"/>
<evidence type="ECO:0000256" key="3">
    <source>
        <dbReference type="ARBA" id="ARBA00023029"/>
    </source>
</evidence>
<dbReference type="PROSITE" id="PS52040">
    <property type="entry name" value="TOPO_IIA"/>
    <property type="match status" value="1"/>
</dbReference>
<comment type="catalytic activity">
    <reaction evidence="1 7 8">
        <text>ATP-dependent breakage, passage and rejoining of double-stranded DNA.</text>
        <dbReference type="EC" id="5.6.2.2"/>
    </reaction>
</comment>
<feature type="site" description="Transition state stabilizer" evidence="7">
    <location>
        <position position="128"/>
    </location>
</feature>
<comment type="caution">
    <text evidence="10">The sequence shown here is derived from an EMBL/GenBank/DDBJ whole genome shotgun (WGS) entry which is preliminary data.</text>
</comment>
<evidence type="ECO:0000256" key="5">
    <source>
        <dbReference type="ARBA" id="ARBA00023136"/>
    </source>
</evidence>
<dbReference type="FunFam" id="1.10.268.10:FF:000001">
    <property type="entry name" value="DNA gyrase subunit A"/>
    <property type="match status" value="1"/>
</dbReference>
<comment type="subcellular location">
    <subcellularLocation>
        <location evidence="7">Cell membrane</location>
        <topology evidence="7">Peripheral membrane protein</topology>
    </subcellularLocation>
</comment>
<dbReference type="GO" id="GO:0003677">
    <property type="term" value="F:DNA binding"/>
    <property type="evidence" value="ECO:0007669"/>
    <property type="project" value="UniProtKB-UniRule"/>
</dbReference>
<dbReference type="InterPro" id="IPR006691">
    <property type="entry name" value="GyrA/parC_rep"/>
</dbReference>
<evidence type="ECO:0000256" key="1">
    <source>
        <dbReference type="ARBA" id="ARBA00000185"/>
    </source>
</evidence>
<dbReference type="InterPro" id="IPR002205">
    <property type="entry name" value="Topo_IIA_dom_A"/>
</dbReference>
<dbReference type="InterPro" id="IPR050220">
    <property type="entry name" value="Type_II_DNA_Topoisomerases"/>
</dbReference>
<dbReference type="GO" id="GO:0006265">
    <property type="term" value="P:DNA topological change"/>
    <property type="evidence" value="ECO:0007669"/>
    <property type="project" value="UniProtKB-UniRule"/>
</dbReference>
<feature type="domain" description="Topo IIA-type catalytic" evidence="9">
    <location>
        <begin position="41"/>
        <end position="519"/>
    </location>
</feature>
<dbReference type="Gene3D" id="2.120.10.90">
    <property type="entry name" value="DNA gyrase/topoisomerase IV, subunit A, C-terminal"/>
    <property type="match status" value="1"/>
</dbReference>
<dbReference type="SUPFAM" id="SSF56719">
    <property type="entry name" value="Type II DNA topoisomerase"/>
    <property type="match status" value="1"/>
</dbReference>
<dbReference type="Pfam" id="PF00521">
    <property type="entry name" value="DNA_topoisoIV"/>
    <property type="match status" value="1"/>
</dbReference>
<dbReference type="Gene3D" id="1.10.268.10">
    <property type="entry name" value="Topoisomerase, domain 3"/>
    <property type="match status" value="1"/>
</dbReference>
<dbReference type="GO" id="GO:0019897">
    <property type="term" value="C:extrinsic component of plasma membrane"/>
    <property type="evidence" value="ECO:0007669"/>
    <property type="project" value="UniProtKB-UniRule"/>
</dbReference>
<comment type="subunit">
    <text evidence="7">Heterotetramer composed of ParC and ParE.</text>
</comment>
<name>A0A9X2W028_9SPHN</name>